<evidence type="ECO:0000313" key="1">
    <source>
        <dbReference type="EMBL" id="CAL1679418.1"/>
    </source>
</evidence>
<organism evidence="1 2">
    <name type="scientific">Lasius platythorax</name>
    <dbReference type="NCBI Taxonomy" id="488582"/>
    <lineage>
        <taxon>Eukaryota</taxon>
        <taxon>Metazoa</taxon>
        <taxon>Ecdysozoa</taxon>
        <taxon>Arthropoda</taxon>
        <taxon>Hexapoda</taxon>
        <taxon>Insecta</taxon>
        <taxon>Pterygota</taxon>
        <taxon>Neoptera</taxon>
        <taxon>Endopterygota</taxon>
        <taxon>Hymenoptera</taxon>
        <taxon>Apocrita</taxon>
        <taxon>Aculeata</taxon>
        <taxon>Formicoidea</taxon>
        <taxon>Formicidae</taxon>
        <taxon>Formicinae</taxon>
        <taxon>Lasius</taxon>
        <taxon>Lasius</taxon>
    </lineage>
</organism>
<dbReference type="AlphaFoldDB" id="A0AAV2NHX7"/>
<protein>
    <submittedName>
        <fullName evidence="1">Uncharacterized protein</fullName>
    </submittedName>
</protein>
<proteinExistence type="predicted"/>
<dbReference type="Proteomes" id="UP001497644">
    <property type="component" value="Chromosome 15"/>
</dbReference>
<dbReference type="EMBL" id="OZ034838">
    <property type="protein sequence ID" value="CAL1679418.1"/>
    <property type="molecule type" value="Genomic_DNA"/>
</dbReference>
<evidence type="ECO:0000313" key="2">
    <source>
        <dbReference type="Proteomes" id="UP001497644"/>
    </source>
</evidence>
<reference evidence="1" key="1">
    <citation type="submission" date="2024-04" db="EMBL/GenBank/DDBJ databases">
        <authorList>
            <consortium name="Molecular Ecology Group"/>
        </authorList>
    </citation>
    <scope>NUCLEOTIDE SEQUENCE</scope>
</reference>
<gene>
    <name evidence="1" type="ORF">LPLAT_LOCUS5103</name>
</gene>
<accession>A0AAV2NHX7</accession>
<keyword evidence="2" id="KW-1185">Reference proteome</keyword>
<sequence>MSNFAWRRIVIGFDNNRAIDFSVTNHSLEALKFLRKTSKIRASNIRPIILNVIFYGNIDTHTLHTCRMKRKRYENVNFIKKRELFQQRSCKIWGLRIFSDHTLMAAFLENNNNGYL</sequence>
<name>A0AAV2NHX7_9HYME</name>